<dbReference type="SUPFAM" id="SSF53686">
    <property type="entry name" value="Tryptophan synthase beta subunit-like PLP-dependent enzymes"/>
    <property type="match status" value="1"/>
</dbReference>
<evidence type="ECO:0000313" key="7">
    <source>
        <dbReference type="EMBL" id="CAE2200705.1"/>
    </source>
</evidence>
<dbReference type="InterPro" id="IPR004450">
    <property type="entry name" value="Thr_synthase-like"/>
</dbReference>
<dbReference type="NCBIfam" id="TIGR00260">
    <property type="entry name" value="thrC"/>
    <property type="match status" value="1"/>
</dbReference>
<feature type="modified residue" description="N6-(pyridoxal phosphate)lysine" evidence="5">
    <location>
        <position position="112"/>
    </location>
</feature>
<evidence type="ECO:0000256" key="2">
    <source>
        <dbReference type="ARBA" id="ARBA00005517"/>
    </source>
</evidence>
<dbReference type="InterPro" id="IPR037158">
    <property type="entry name" value="Thr_synth_N_sf"/>
</dbReference>
<name>A0A7S4HJ21_9STRA</name>
<protein>
    <recommendedName>
        <fullName evidence="6">Threonine synthase N-terminal domain-containing protein</fullName>
    </recommendedName>
</protein>
<accession>A0A7S4HJ21</accession>
<dbReference type="AlphaFoldDB" id="A0A7S4HJ21"/>
<evidence type="ECO:0000256" key="4">
    <source>
        <dbReference type="ARBA" id="ARBA00023239"/>
    </source>
</evidence>
<evidence type="ECO:0000256" key="3">
    <source>
        <dbReference type="ARBA" id="ARBA00022898"/>
    </source>
</evidence>
<evidence type="ECO:0000259" key="6">
    <source>
        <dbReference type="Pfam" id="PF14821"/>
    </source>
</evidence>
<dbReference type="InterPro" id="IPR029144">
    <property type="entry name" value="Thr_synth_N"/>
</dbReference>
<dbReference type="InterPro" id="IPR036052">
    <property type="entry name" value="TrpB-like_PALP_sf"/>
</dbReference>
<comment type="similarity">
    <text evidence="2">Belongs to the threonine synthase family.</text>
</comment>
<comment type="cofactor">
    <cofactor evidence="1 5">
        <name>pyridoxal 5'-phosphate</name>
        <dbReference type="ChEBI" id="CHEBI:597326"/>
    </cofactor>
</comment>
<dbReference type="EMBL" id="HBKQ01000843">
    <property type="protein sequence ID" value="CAE2200705.1"/>
    <property type="molecule type" value="Transcribed_RNA"/>
</dbReference>
<organism evidence="7">
    <name type="scientific">Odontella aurita</name>
    <dbReference type="NCBI Taxonomy" id="265563"/>
    <lineage>
        <taxon>Eukaryota</taxon>
        <taxon>Sar</taxon>
        <taxon>Stramenopiles</taxon>
        <taxon>Ochrophyta</taxon>
        <taxon>Bacillariophyta</taxon>
        <taxon>Mediophyceae</taxon>
        <taxon>Biddulphiophycidae</taxon>
        <taxon>Eupodiscales</taxon>
        <taxon>Odontellaceae</taxon>
        <taxon>Odontella</taxon>
    </lineage>
</organism>
<feature type="domain" description="Threonine synthase N-terminal" evidence="6">
    <location>
        <begin position="3"/>
        <end position="81"/>
    </location>
</feature>
<dbReference type="PANTHER" id="PTHR42690">
    <property type="entry name" value="THREONINE SYNTHASE FAMILY MEMBER"/>
    <property type="match status" value="1"/>
</dbReference>
<reference evidence="7" key="1">
    <citation type="submission" date="2021-01" db="EMBL/GenBank/DDBJ databases">
        <authorList>
            <person name="Corre E."/>
            <person name="Pelletier E."/>
            <person name="Niang G."/>
            <person name="Scheremetjew M."/>
            <person name="Finn R."/>
            <person name="Kale V."/>
            <person name="Holt S."/>
            <person name="Cochrane G."/>
            <person name="Meng A."/>
            <person name="Brown T."/>
            <person name="Cohen L."/>
        </authorList>
    </citation>
    <scope>NUCLEOTIDE SEQUENCE</scope>
    <source>
        <strain evidence="7">Isolate 1302-5</strain>
    </source>
</reference>
<dbReference type="PANTHER" id="PTHR42690:SF1">
    <property type="entry name" value="THREONINE SYNTHASE-LIKE 2"/>
    <property type="match status" value="1"/>
</dbReference>
<dbReference type="Gene3D" id="3.90.1380.10">
    <property type="entry name" value="Threonine synthase, N-terminal domain"/>
    <property type="match status" value="1"/>
</dbReference>
<evidence type="ECO:0000256" key="5">
    <source>
        <dbReference type="PIRSR" id="PIRSR604450-51"/>
    </source>
</evidence>
<proteinExistence type="inferred from homology"/>
<keyword evidence="4" id="KW-0456">Lyase</keyword>
<gene>
    <name evidence="7" type="ORF">OAUR00152_LOCUS587</name>
</gene>
<keyword evidence="3 5" id="KW-0663">Pyridoxal phosphate</keyword>
<dbReference type="GO" id="GO:0004795">
    <property type="term" value="F:threonine synthase activity"/>
    <property type="evidence" value="ECO:0007669"/>
    <property type="project" value="TreeGrafter"/>
</dbReference>
<evidence type="ECO:0000256" key="1">
    <source>
        <dbReference type="ARBA" id="ARBA00001933"/>
    </source>
</evidence>
<dbReference type="Pfam" id="PF14821">
    <property type="entry name" value="Thr_synth_N"/>
    <property type="match status" value="1"/>
</dbReference>
<dbReference type="Gene3D" id="3.40.50.1100">
    <property type="match status" value="2"/>
</dbReference>
<dbReference type="InterPro" id="IPR051166">
    <property type="entry name" value="Threonine_Synthase"/>
</dbReference>
<sequence length="512" mass="54902">MVRFKSTRGDESGVSYEDAVLGGYAADGGLYVPERMPSVPPATLESWSSLSFQELAVEVLLLFAGECISATELRDIVDRSFDKFTAGDVVPVVNIDGYHVAELFHGPTLAFKDFGQQVLCKVLDFFAMRAGRSSTLVVSTTGDTGPAAIHGCLGSSSLSIVVTYPKGQISDIQRRQMTTVNVPNVAVSAFEGSGDDMDRPIKRMTTDRAFKEAHGVTSVNSINIGRITVQVVHYFWAYLRSIDRIEGATIGQPLHFAIPTGAMGNVTAGVFAQRMGCPIAAFGCGVNANNILHRAVAHGTFHQRPMVRTLSEAINIGVPYNFERVLYFLTEGDTAAVSAMMAEVDAPPAAALTLPAPILAKLRNTVHAATIEDETMLETIRSYWRDHSYLLDPHSAVCLAAASVLGLPKNSTCSARKGFSVGTVCLSTAHPCKFEEALASAFEATDDFWAGALRPGKLAGTTHMPASAAALAGMPEVGWPDFVEDPPGAELEEVQVGWEARLREMVIEIGQQ</sequence>
<dbReference type="GO" id="GO:0009088">
    <property type="term" value="P:threonine biosynthetic process"/>
    <property type="evidence" value="ECO:0007669"/>
    <property type="project" value="TreeGrafter"/>
</dbReference>